<name>A0ABN9A598_RANTA</name>
<evidence type="ECO:0000256" key="1">
    <source>
        <dbReference type="SAM" id="MobiDB-lite"/>
    </source>
</evidence>
<organism evidence="3 4">
    <name type="scientific">Rangifer tarandus platyrhynchus</name>
    <name type="common">Svalbard reindeer</name>
    <dbReference type="NCBI Taxonomy" id="3082113"/>
    <lineage>
        <taxon>Eukaryota</taxon>
        <taxon>Metazoa</taxon>
        <taxon>Chordata</taxon>
        <taxon>Craniata</taxon>
        <taxon>Vertebrata</taxon>
        <taxon>Euteleostomi</taxon>
        <taxon>Mammalia</taxon>
        <taxon>Eutheria</taxon>
        <taxon>Laurasiatheria</taxon>
        <taxon>Artiodactyla</taxon>
        <taxon>Ruminantia</taxon>
        <taxon>Pecora</taxon>
        <taxon>Cervidae</taxon>
        <taxon>Odocoileinae</taxon>
        <taxon>Rangifer</taxon>
    </lineage>
</organism>
<feature type="chain" id="PRO_5045863202" evidence="2">
    <location>
        <begin position="17"/>
        <end position="165"/>
    </location>
</feature>
<accession>A0ABN9A598</accession>
<feature type="signal peptide" evidence="2">
    <location>
        <begin position="1"/>
        <end position="16"/>
    </location>
</feature>
<gene>
    <name evidence="3" type="ORF">MRATA1EN1_LOCUS29478</name>
</gene>
<dbReference type="Proteomes" id="UP001176941">
    <property type="component" value="Chromosome X"/>
</dbReference>
<keyword evidence="4" id="KW-1185">Reference proteome</keyword>
<evidence type="ECO:0000313" key="3">
    <source>
        <dbReference type="EMBL" id="CAI9180516.1"/>
    </source>
</evidence>
<dbReference type="EMBL" id="OX460343">
    <property type="protein sequence ID" value="CAI9180516.1"/>
    <property type="molecule type" value="Genomic_DNA"/>
</dbReference>
<keyword evidence="2" id="KW-0732">Signal</keyword>
<proteinExistence type="predicted"/>
<reference evidence="3" key="1">
    <citation type="submission" date="2023-04" db="EMBL/GenBank/DDBJ databases">
        <authorList>
            <consortium name="ELIXIR-Norway"/>
        </authorList>
    </citation>
    <scope>NUCLEOTIDE SEQUENCE [LARGE SCALE GENOMIC DNA]</scope>
</reference>
<protein>
    <submittedName>
        <fullName evidence="3">Uncharacterized protein</fullName>
    </submittedName>
</protein>
<feature type="region of interest" description="Disordered" evidence="1">
    <location>
        <begin position="138"/>
        <end position="165"/>
    </location>
</feature>
<feature type="compositionally biased region" description="Low complexity" evidence="1">
    <location>
        <begin position="150"/>
        <end position="165"/>
    </location>
</feature>
<evidence type="ECO:0000313" key="4">
    <source>
        <dbReference type="Proteomes" id="UP001176941"/>
    </source>
</evidence>
<sequence length="165" mass="17542">MLFFLILVIYKKFQLGCTVGHNETAVDSMSSPNLPTQGLNTSCEAQMFTADSQIGVLAYVYALHCAQVLRFCPTLHSAQSGARCSTQCPLWLLPLSATLKCCPSIQNSAGPPSAECRLWPMCPLGPCSACMGSRRPLDTSPSTGLPQPPASFSSFPASSTPHCAL</sequence>
<evidence type="ECO:0000256" key="2">
    <source>
        <dbReference type="SAM" id="SignalP"/>
    </source>
</evidence>